<dbReference type="SUPFAM" id="SSF51197">
    <property type="entry name" value="Clavaminate synthase-like"/>
    <property type="match status" value="1"/>
</dbReference>
<organism evidence="4 5">
    <name type="scientific">Methylobacillus rhizosphaerae</name>
    <dbReference type="NCBI Taxonomy" id="551994"/>
    <lineage>
        <taxon>Bacteria</taxon>
        <taxon>Pseudomonadati</taxon>
        <taxon>Pseudomonadota</taxon>
        <taxon>Betaproteobacteria</taxon>
        <taxon>Nitrosomonadales</taxon>
        <taxon>Methylophilaceae</taxon>
        <taxon>Methylobacillus</taxon>
    </lineage>
</organism>
<dbReference type="PANTHER" id="PTHR44809:SF1">
    <property type="entry name" value="PROTEIN O-MANNOSYL-TRANSFERASE TMTC1"/>
    <property type="match status" value="1"/>
</dbReference>
<dbReference type="Gene3D" id="2.60.120.620">
    <property type="entry name" value="q2cbj1_9rhob like domain"/>
    <property type="match status" value="1"/>
</dbReference>
<evidence type="ECO:0000313" key="5">
    <source>
        <dbReference type="Proteomes" id="UP000198305"/>
    </source>
</evidence>
<dbReference type="InterPro" id="IPR013105">
    <property type="entry name" value="TPR_2"/>
</dbReference>
<dbReference type="InterPro" id="IPR012668">
    <property type="entry name" value="CHP02466"/>
</dbReference>
<dbReference type="SUPFAM" id="SSF48452">
    <property type="entry name" value="TPR-like"/>
    <property type="match status" value="2"/>
</dbReference>
<feature type="repeat" description="TPR" evidence="3">
    <location>
        <begin position="80"/>
        <end position="113"/>
    </location>
</feature>
<evidence type="ECO:0000256" key="3">
    <source>
        <dbReference type="PROSITE-ProRule" id="PRU00339"/>
    </source>
</evidence>
<keyword evidence="5" id="KW-1185">Reference proteome</keyword>
<dbReference type="PANTHER" id="PTHR44809">
    <property type="match status" value="1"/>
</dbReference>
<dbReference type="PROSITE" id="PS50293">
    <property type="entry name" value="TPR_REGION"/>
    <property type="match status" value="3"/>
</dbReference>
<keyword evidence="1" id="KW-0677">Repeat</keyword>
<dbReference type="InterPro" id="IPR011990">
    <property type="entry name" value="TPR-like_helical_dom_sf"/>
</dbReference>
<feature type="repeat" description="TPR" evidence="3">
    <location>
        <begin position="181"/>
        <end position="214"/>
    </location>
</feature>
<dbReference type="OrthoDB" id="549777at2"/>
<accession>A0A239AX35</accession>
<dbReference type="Pfam" id="PF00515">
    <property type="entry name" value="TPR_1"/>
    <property type="match status" value="1"/>
</dbReference>
<sequence>MKQGVHAVRQPGQKEVHALFNLYNTGQLQAAESNAKALLKQYPGALVVYNVLGVALEGQGKLEEAVQYYRKALVINPSISELHFNLGSVLSQLGRDDEAVASYQRAIQISPGLAVAHFNLATLLQKKSLLDEAVRHYRQAVVIEPGFFEAYGAMGTAMQQQGHLDDAIACYRQALAISDHALGHFNLATALRDRGGLEQAIAHYRQAIVLQPNYADAHNNLGEVFRDQGHMEHAVACYQKALAMMPGHRAAAFNMAQFLYDAGQFSKAIPYFEMSGLEDWQERILYCLYKSGQYELFQQRLQPLLMQKEHVSPFLATLATHYATNFRQNNAYRFCAQPVDFVFHRSIPALAQLENTLLAQLLKDINLTEIAERKQGRLHHGMQSAGNLFKRQEESFRTLADLIKKEVHAYAGEFAQRDCDLMRYFPDDIEFASSWYVRMRQGGHLTSHIHEIGWLSGCVYLALPQQVPGRDDGCIEFSTHGDDYPKLHEDFPVKTVQPRVGDIVLFPSSLFHRTIPFHSDEERICIAFDIKPASKFSREMLSFNSMKTMMLGAMSMIAAEFAEVSLWAVRGFI</sequence>
<dbReference type="InterPro" id="IPR052943">
    <property type="entry name" value="TMTC_O-mannosyl-trnsfr"/>
</dbReference>
<dbReference type="Pfam" id="PF13424">
    <property type="entry name" value="TPR_12"/>
    <property type="match status" value="1"/>
</dbReference>
<gene>
    <name evidence="4" type="ORF">SAMN05192560_2161</name>
</gene>
<name>A0A239AX35_9PROT</name>
<keyword evidence="2 3" id="KW-0802">TPR repeat</keyword>
<evidence type="ECO:0000256" key="1">
    <source>
        <dbReference type="ARBA" id="ARBA00022737"/>
    </source>
</evidence>
<dbReference type="AlphaFoldDB" id="A0A239AX35"/>
<dbReference type="InterPro" id="IPR019734">
    <property type="entry name" value="TPR_rpt"/>
</dbReference>
<feature type="repeat" description="TPR" evidence="3">
    <location>
        <begin position="46"/>
        <end position="79"/>
    </location>
</feature>
<evidence type="ECO:0000313" key="4">
    <source>
        <dbReference type="EMBL" id="SNR99921.1"/>
    </source>
</evidence>
<dbReference type="EMBL" id="FZOA01000009">
    <property type="protein sequence ID" value="SNR99921.1"/>
    <property type="molecule type" value="Genomic_DNA"/>
</dbReference>
<dbReference type="Pfam" id="PF07719">
    <property type="entry name" value="TPR_2"/>
    <property type="match status" value="1"/>
</dbReference>
<dbReference type="RefSeq" id="WP_089376226.1">
    <property type="nucleotide sequence ID" value="NZ_FZOA01000009.1"/>
</dbReference>
<feature type="repeat" description="TPR" evidence="3">
    <location>
        <begin position="114"/>
        <end position="147"/>
    </location>
</feature>
<proteinExistence type="predicted"/>
<feature type="repeat" description="TPR" evidence="3">
    <location>
        <begin position="215"/>
        <end position="248"/>
    </location>
</feature>
<dbReference type="Pfam" id="PF13759">
    <property type="entry name" value="2OG-FeII_Oxy_5"/>
    <property type="match status" value="1"/>
</dbReference>
<dbReference type="Gene3D" id="1.25.40.10">
    <property type="entry name" value="Tetratricopeptide repeat domain"/>
    <property type="match status" value="4"/>
</dbReference>
<dbReference type="Proteomes" id="UP000198305">
    <property type="component" value="Unassembled WGS sequence"/>
</dbReference>
<evidence type="ECO:0000256" key="2">
    <source>
        <dbReference type="ARBA" id="ARBA00022803"/>
    </source>
</evidence>
<dbReference type="PROSITE" id="PS50005">
    <property type="entry name" value="TPR"/>
    <property type="match status" value="5"/>
</dbReference>
<dbReference type="Pfam" id="PF13414">
    <property type="entry name" value="TPR_11"/>
    <property type="match status" value="1"/>
</dbReference>
<reference evidence="5" key="1">
    <citation type="submission" date="2017-06" db="EMBL/GenBank/DDBJ databases">
        <authorList>
            <person name="Varghese N."/>
            <person name="Submissions S."/>
        </authorList>
    </citation>
    <scope>NUCLEOTIDE SEQUENCE [LARGE SCALE GENOMIC DNA]</scope>
    <source>
        <strain evidence="5">Ca-68</strain>
    </source>
</reference>
<protein>
    <submittedName>
        <fullName evidence="4">Uncharacterized protein</fullName>
    </submittedName>
</protein>
<dbReference type="SMART" id="SM00028">
    <property type="entry name" value="TPR"/>
    <property type="match status" value="6"/>
</dbReference>